<protein>
    <submittedName>
        <fullName evidence="1">Uncharacterized protein</fullName>
    </submittedName>
</protein>
<sequence>MPNDVTFYAITSSEFEQLSKEEMHELDIKSMADEHVNTRLATIDLPHREGK</sequence>
<evidence type="ECO:0000313" key="1">
    <source>
        <dbReference type="EMBL" id="DAE09516.1"/>
    </source>
</evidence>
<proteinExistence type="predicted"/>
<organism evidence="1">
    <name type="scientific">Siphoviridae sp. ct96x5</name>
    <dbReference type="NCBI Taxonomy" id="2825367"/>
    <lineage>
        <taxon>Viruses</taxon>
        <taxon>Duplodnaviria</taxon>
        <taxon>Heunggongvirae</taxon>
        <taxon>Uroviricota</taxon>
        <taxon>Caudoviricetes</taxon>
    </lineage>
</organism>
<reference evidence="1" key="1">
    <citation type="journal article" date="2021" name="Proc. Natl. Acad. Sci. U.S.A.">
        <title>A Catalog of Tens of Thousands of Viruses from Human Metagenomes Reveals Hidden Associations with Chronic Diseases.</title>
        <authorList>
            <person name="Tisza M.J."/>
            <person name="Buck C.B."/>
        </authorList>
    </citation>
    <scope>NUCLEOTIDE SEQUENCE</scope>
    <source>
        <strain evidence="1">Ct96x5</strain>
    </source>
</reference>
<name>A0A8S5PTD8_9CAUD</name>
<dbReference type="EMBL" id="BK015488">
    <property type="protein sequence ID" value="DAE09516.1"/>
    <property type="molecule type" value="Genomic_DNA"/>
</dbReference>
<accession>A0A8S5PTD8</accession>